<gene>
    <name evidence="2" type="ORF">SAMN04488513_10960</name>
</gene>
<dbReference type="OrthoDB" id="1121673at2"/>
<reference evidence="3" key="1">
    <citation type="submission" date="2016-11" db="EMBL/GenBank/DDBJ databases">
        <authorList>
            <person name="Varghese N."/>
            <person name="Submissions S."/>
        </authorList>
    </citation>
    <scope>NUCLEOTIDE SEQUENCE [LARGE SCALE GENOMIC DNA]</scope>
    <source>
        <strain evidence="3">DSM 19858</strain>
    </source>
</reference>
<dbReference type="STRING" id="192903.SAMN04488513_10960"/>
<accession>A0A1M6MA16</accession>
<protein>
    <recommendedName>
        <fullName evidence="4">Membrane metalloprotease</fullName>
    </recommendedName>
</protein>
<sequence length="302" mass="32614">MKKTTKALLVLFLAWFWGCSSDSTDTDASNASGTVDKTANLQGTGDSARDLLSNENFTKLKIEIAYVDGYAPTEEAIDGFVNYLKERTFKEEIEIVYNTLPSPDEESLTLDEIADLESKNRTVYNEGSTLAIYIYFADAPADGDDLEEGLVTLGAVYRNTSMIIHEATVRKLAAQSFFISDADVENTTLNHEFGHLFGLVNLGTPSIHNHEDTEANDGDDPAGNNHCSVAGCLMRAELQFGGGLNKGQSLFSKNSNGLIAPCRLSGASVIKMLENRTAKGVLPTPPDLDAECLLDLASNGGR</sequence>
<evidence type="ECO:0008006" key="4">
    <source>
        <dbReference type="Google" id="ProtNLM"/>
    </source>
</evidence>
<organism evidence="2 3">
    <name type="scientific">Pseudozobellia thermophila</name>
    <dbReference type="NCBI Taxonomy" id="192903"/>
    <lineage>
        <taxon>Bacteria</taxon>
        <taxon>Pseudomonadati</taxon>
        <taxon>Bacteroidota</taxon>
        <taxon>Flavobacteriia</taxon>
        <taxon>Flavobacteriales</taxon>
        <taxon>Flavobacteriaceae</taxon>
        <taxon>Pseudozobellia</taxon>
    </lineage>
</organism>
<proteinExistence type="predicted"/>
<evidence type="ECO:0000256" key="1">
    <source>
        <dbReference type="SAM" id="SignalP"/>
    </source>
</evidence>
<keyword evidence="1" id="KW-0732">Signal</keyword>
<dbReference type="RefSeq" id="WP_072995131.1">
    <property type="nucleotide sequence ID" value="NZ_FQYU01000009.1"/>
</dbReference>
<feature type="chain" id="PRO_5012500314" description="Membrane metalloprotease" evidence="1">
    <location>
        <begin position="23"/>
        <end position="302"/>
    </location>
</feature>
<evidence type="ECO:0000313" key="2">
    <source>
        <dbReference type="EMBL" id="SHJ80292.1"/>
    </source>
</evidence>
<dbReference type="Proteomes" id="UP000184543">
    <property type="component" value="Unassembled WGS sequence"/>
</dbReference>
<dbReference type="EMBL" id="FQYU01000009">
    <property type="protein sequence ID" value="SHJ80292.1"/>
    <property type="molecule type" value="Genomic_DNA"/>
</dbReference>
<name>A0A1M6MA16_9FLAO</name>
<keyword evidence="3" id="KW-1185">Reference proteome</keyword>
<feature type="signal peptide" evidence="1">
    <location>
        <begin position="1"/>
        <end position="22"/>
    </location>
</feature>
<evidence type="ECO:0000313" key="3">
    <source>
        <dbReference type="Proteomes" id="UP000184543"/>
    </source>
</evidence>
<dbReference type="AlphaFoldDB" id="A0A1M6MA16"/>